<reference evidence="3" key="1">
    <citation type="submission" date="2020-08" db="EMBL/GenBank/DDBJ databases">
        <title>Chromosome-level assembly of Southern catfish (Silurus meridionalis) provides insights into visual adaptation to the nocturnal and benthic lifestyles.</title>
        <authorList>
            <person name="Zhang Y."/>
            <person name="Wang D."/>
            <person name="Peng Z."/>
        </authorList>
    </citation>
    <scope>NUCLEOTIDE SEQUENCE</scope>
    <source>
        <strain evidence="3">SWU-2019-XX</strain>
        <tissue evidence="3">Muscle</tissue>
    </source>
</reference>
<name>A0A8T0AAH7_SILME</name>
<protein>
    <recommendedName>
        <fullName evidence="5">Testis expressed 9</fullName>
    </recommendedName>
</protein>
<sequence length="395" mass="44728">MHIGTLVNAVAKQRLCILKTIMADRPRPVSQGAKKPQSAASQRPSSATRPTNRPASAPTKKSAQMDLLAKEEEYKRLNAELEAKTAELVRQAEEVMREQNEVLSKPISTNLNLDSEEFSNVPMPAVKQSTAKAVKEKMHKKKQTVVDDVAVVEDFTDFSLAKTISKIEDGVNDDATGEQLEDDVMPSTGVEMGAEVQIRFLKAKLRVVQEELNRLSHECNKKDEENGVLSSKLKEVEEDRVRLQRMSSLQQTQLEKHRALAEDANRNCDSLRQQVTALQKEVEGIKRAQKQASSSHNATEVRLNRALEEAERSKAELVKLKQSSKDSVNQEQQRIEALQAENKRLEKQKDELITGFKKQLKLIDILKRQKIHFEAARMMSFTEEEFMKALDWGKM</sequence>
<feature type="compositionally biased region" description="Low complexity" evidence="2">
    <location>
        <begin position="36"/>
        <end position="50"/>
    </location>
</feature>
<feature type="compositionally biased region" description="Polar residues" evidence="2">
    <location>
        <begin position="51"/>
        <end position="62"/>
    </location>
</feature>
<evidence type="ECO:0008006" key="5">
    <source>
        <dbReference type="Google" id="ProtNLM"/>
    </source>
</evidence>
<organism evidence="3 4">
    <name type="scientific">Silurus meridionalis</name>
    <name type="common">Southern catfish</name>
    <name type="synonym">Silurus soldatovi meridionalis</name>
    <dbReference type="NCBI Taxonomy" id="175797"/>
    <lineage>
        <taxon>Eukaryota</taxon>
        <taxon>Metazoa</taxon>
        <taxon>Chordata</taxon>
        <taxon>Craniata</taxon>
        <taxon>Vertebrata</taxon>
        <taxon>Euteleostomi</taxon>
        <taxon>Actinopterygii</taxon>
        <taxon>Neopterygii</taxon>
        <taxon>Teleostei</taxon>
        <taxon>Ostariophysi</taxon>
        <taxon>Siluriformes</taxon>
        <taxon>Siluridae</taxon>
        <taxon>Silurus</taxon>
    </lineage>
</organism>
<evidence type="ECO:0000256" key="2">
    <source>
        <dbReference type="SAM" id="MobiDB-lite"/>
    </source>
</evidence>
<keyword evidence="1" id="KW-0175">Coiled coil</keyword>
<gene>
    <name evidence="3" type="ORF">HF521_014111</name>
</gene>
<evidence type="ECO:0000256" key="1">
    <source>
        <dbReference type="SAM" id="Coils"/>
    </source>
</evidence>
<evidence type="ECO:0000313" key="3">
    <source>
        <dbReference type="EMBL" id="KAF7688105.1"/>
    </source>
</evidence>
<dbReference type="PANTHER" id="PTHR23313">
    <property type="entry name" value="TSEC1-RELATED"/>
    <property type="match status" value="1"/>
</dbReference>
<feature type="coiled-coil region" evidence="1">
    <location>
        <begin position="254"/>
        <end position="355"/>
    </location>
</feature>
<accession>A0A8T0AAH7</accession>
<dbReference type="Proteomes" id="UP000606274">
    <property type="component" value="Unassembled WGS sequence"/>
</dbReference>
<dbReference type="PANTHER" id="PTHR23313:SF0">
    <property type="entry name" value="TESTIS-EXPRESSED PROTEIN 9"/>
    <property type="match status" value="1"/>
</dbReference>
<feature type="coiled-coil region" evidence="1">
    <location>
        <begin position="198"/>
        <end position="225"/>
    </location>
</feature>
<keyword evidence="4" id="KW-1185">Reference proteome</keyword>
<proteinExistence type="predicted"/>
<feature type="region of interest" description="Disordered" evidence="2">
    <location>
        <begin position="27"/>
        <end position="65"/>
    </location>
</feature>
<evidence type="ECO:0000313" key="4">
    <source>
        <dbReference type="Proteomes" id="UP000606274"/>
    </source>
</evidence>
<comment type="caution">
    <text evidence="3">The sequence shown here is derived from an EMBL/GenBank/DDBJ whole genome shotgun (WGS) entry which is preliminary data.</text>
</comment>
<dbReference type="EMBL" id="JABFDY010000026">
    <property type="protein sequence ID" value="KAF7688105.1"/>
    <property type="molecule type" value="Genomic_DNA"/>
</dbReference>
<dbReference type="AlphaFoldDB" id="A0A8T0AAH7"/>